<dbReference type="Pfam" id="PF13519">
    <property type="entry name" value="VWA_2"/>
    <property type="match status" value="1"/>
</dbReference>
<dbReference type="AlphaFoldDB" id="A0A2W5PUG9"/>
<feature type="transmembrane region" description="Helical" evidence="1">
    <location>
        <begin position="300"/>
        <end position="321"/>
    </location>
</feature>
<dbReference type="Proteomes" id="UP000249185">
    <property type="component" value="Unassembled WGS sequence"/>
</dbReference>
<name>A0A2W5PUG9_RHOSU</name>
<evidence type="ECO:0000256" key="1">
    <source>
        <dbReference type="SAM" id="Phobius"/>
    </source>
</evidence>
<dbReference type="SUPFAM" id="SSF53300">
    <property type="entry name" value="vWA-like"/>
    <property type="match status" value="1"/>
</dbReference>
<protein>
    <submittedName>
        <fullName evidence="3">VWA domain-containing protein</fullName>
    </submittedName>
</protein>
<feature type="transmembrane region" description="Helical" evidence="1">
    <location>
        <begin position="50"/>
        <end position="69"/>
    </location>
</feature>
<feature type="domain" description="VWFA" evidence="2">
    <location>
        <begin position="82"/>
        <end position="196"/>
    </location>
</feature>
<organism evidence="3 4">
    <name type="scientific">Rhodovulum sulfidophilum</name>
    <name type="common">Rhodobacter sulfidophilus</name>
    <dbReference type="NCBI Taxonomy" id="35806"/>
    <lineage>
        <taxon>Bacteria</taxon>
        <taxon>Pseudomonadati</taxon>
        <taxon>Pseudomonadota</taxon>
        <taxon>Alphaproteobacteria</taxon>
        <taxon>Rhodobacterales</taxon>
        <taxon>Paracoccaceae</taxon>
        <taxon>Rhodovulum</taxon>
    </lineage>
</organism>
<dbReference type="CDD" id="cd00198">
    <property type="entry name" value="vWFA"/>
    <property type="match status" value="1"/>
</dbReference>
<comment type="caution">
    <text evidence="3">The sequence shown here is derived from an EMBL/GenBank/DDBJ whole genome shotgun (WGS) entry which is preliminary data.</text>
</comment>
<evidence type="ECO:0000313" key="3">
    <source>
        <dbReference type="EMBL" id="PZQ48407.1"/>
    </source>
</evidence>
<dbReference type="InterPro" id="IPR002035">
    <property type="entry name" value="VWF_A"/>
</dbReference>
<reference evidence="3 4" key="1">
    <citation type="submission" date="2017-08" db="EMBL/GenBank/DDBJ databases">
        <title>Infants hospitalized years apart are colonized by the same room-sourced microbial strains.</title>
        <authorList>
            <person name="Brooks B."/>
            <person name="Olm M.R."/>
            <person name="Firek B.A."/>
            <person name="Baker R."/>
            <person name="Thomas B.C."/>
            <person name="Morowitz M.J."/>
            <person name="Banfield J.F."/>
        </authorList>
    </citation>
    <scope>NUCLEOTIDE SEQUENCE [LARGE SCALE GENOMIC DNA]</scope>
    <source>
        <strain evidence="3">S2_005_002_R2_34</strain>
    </source>
</reference>
<keyword evidence="1" id="KW-1133">Transmembrane helix</keyword>
<keyword evidence="1" id="KW-0472">Membrane</keyword>
<sequence>MIGFAHPAWLVALPLALAPLLIPLLTPARQPALGAGLAPREGRLLEAALRGLGVLGIAALALGLAGPYLGGGTRPRIGEGAHLVLLIDRSLSMNDSFAGRAPDGANEAKAHAAKRILTDFVASRPHDRIAVAAFSTAPIPVLPMTDRPEAVAAAIAAIDEPGLAKTDVGRGLALAFSLFDDTAEDASRAVILVSDGAGIIPRLTQEALIAEAARQRPNLYWLYLRTQNAKGIFDQPRAGEPDTAQARPERHLNLFLERLGIPYRAFEAENADAVARAISEIDRLEAKPLLYREPLPRRPLGRACFALGTLAILALVLARLIEQPAAPRPRGPFLTARGGS</sequence>
<dbReference type="SMART" id="SM00327">
    <property type="entry name" value="VWA"/>
    <property type="match status" value="1"/>
</dbReference>
<accession>A0A2W5PUG9</accession>
<keyword evidence="1" id="KW-0812">Transmembrane</keyword>
<dbReference type="InterPro" id="IPR036465">
    <property type="entry name" value="vWFA_dom_sf"/>
</dbReference>
<gene>
    <name evidence="3" type="ORF">DI556_14795</name>
</gene>
<evidence type="ECO:0000313" key="4">
    <source>
        <dbReference type="Proteomes" id="UP000249185"/>
    </source>
</evidence>
<dbReference type="EMBL" id="QFPW01000012">
    <property type="protein sequence ID" value="PZQ48407.1"/>
    <property type="molecule type" value="Genomic_DNA"/>
</dbReference>
<dbReference type="Gene3D" id="3.40.50.410">
    <property type="entry name" value="von Willebrand factor, type A domain"/>
    <property type="match status" value="1"/>
</dbReference>
<proteinExistence type="predicted"/>
<dbReference type="PROSITE" id="PS50234">
    <property type="entry name" value="VWFA"/>
    <property type="match status" value="1"/>
</dbReference>
<evidence type="ECO:0000259" key="2">
    <source>
        <dbReference type="PROSITE" id="PS50234"/>
    </source>
</evidence>